<keyword evidence="2" id="KW-0560">Oxidoreductase</keyword>
<dbReference type="Pfam" id="PF02894">
    <property type="entry name" value="GFO_IDH_MocA_C"/>
    <property type="match status" value="1"/>
</dbReference>
<proteinExistence type="inferred from homology"/>
<dbReference type="PROSITE" id="PS51257">
    <property type="entry name" value="PROKAR_LIPOPROTEIN"/>
    <property type="match status" value="1"/>
</dbReference>
<dbReference type="InterPro" id="IPR051317">
    <property type="entry name" value="Gfo/Idh/MocA_oxidoreduct"/>
</dbReference>
<dbReference type="Pfam" id="PF01408">
    <property type="entry name" value="GFO_IDH_MocA"/>
    <property type="match status" value="1"/>
</dbReference>
<dbReference type="SUPFAM" id="SSF55347">
    <property type="entry name" value="Glyceraldehyde-3-phosphate dehydrogenase-like, C-terminal domain"/>
    <property type="match status" value="1"/>
</dbReference>
<dbReference type="SUPFAM" id="SSF51735">
    <property type="entry name" value="NAD(P)-binding Rossmann-fold domains"/>
    <property type="match status" value="1"/>
</dbReference>
<comment type="similarity">
    <text evidence="1">Belongs to the Gfo/Idh/MocA family.</text>
</comment>
<dbReference type="InterPro" id="IPR036291">
    <property type="entry name" value="NAD(P)-bd_dom_sf"/>
</dbReference>
<protein>
    <submittedName>
        <fullName evidence="5">Gfo/Idh/MocA family oxidoreductase</fullName>
    </submittedName>
</protein>
<accession>A0ABS6J7I5</accession>
<evidence type="ECO:0000313" key="6">
    <source>
        <dbReference type="Proteomes" id="UP000731907"/>
    </source>
</evidence>
<evidence type="ECO:0000256" key="2">
    <source>
        <dbReference type="ARBA" id="ARBA00023002"/>
    </source>
</evidence>
<dbReference type="InterPro" id="IPR000683">
    <property type="entry name" value="Gfo/Idh/MocA-like_OxRdtase_N"/>
</dbReference>
<comment type="caution">
    <text evidence="5">The sequence shown here is derived from an EMBL/GenBank/DDBJ whole genome shotgun (WGS) entry which is preliminary data.</text>
</comment>
<evidence type="ECO:0000259" key="4">
    <source>
        <dbReference type="Pfam" id="PF02894"/>
    </source>
</evidence>
<dbReference type="Gene3D" id="3.30.360.10">
    <property type="entry name" value="Dihydrodipicolinate Reductase, domain 2"/>
    <property type="match status" value="1"/>
</dbReference>
<evidence type="ECO:0000313" key="5">
    <source>
        <dbReference type="EMBL" id="MBU9699718.1"/>
    </source>
</evidence>
<keyword evidence="6" id="KW-1185">Reference proteome</keyword>
<sequence length="353" mass="37702">MLKIGVVGYGTGGQHFHTPFIAAATGCTLTAIVARAPETVAKARADWSDTPIYPSLSALIAAGVCDAVTITTPPQTRRELVLEAIAAGLHVIADKPFAPNSEAALELDRAAWAKGVVLGVYQNRRFDADLQTLKKLIDDGRLGQVWRIESRMDQDSPQTVEQGPTGGLLRDLGSHVVDQMIYLLGPVSAVDAQLDHVDMPGGRTDVGFTITLRHESGAHSHLSASKLNHLDCRELRAYGDKGAYVSLTTDVQAQDIFAGRRPVDDLEGWGREPEANWGTLYSASGQQRIPSEQGRYHDYYEAFAAAVRTGAAPPVTADEGARTLAVLDAARQSAAESRSITLASPQARPGGTV</sequence>
<dbReference type="Gene3D" id="3.40.50.720">
    <property type="entry name" value="NAD(P)-binding Rossmann-like Domain"/>
    <property type="match status" value="1"/>
</dbReference>
<feature type="domain" description="Gfo/Idh/MocA-like oxidoreductase C-terminal" evidence="4">
    <location>
        <begin position="134"/>
        <end position="342"/>
    </location>
</feature>
<gene>
    <name evidence="5" type="ORF">GU927_017905</name>
</gene>
<dbReference type="RefSeq" id="WP_161763821.1">
    <property type="nucleotide sequence ID" value="NZ_JAAATX020000014.1"/>
</dbReference>
<reference evidence="5 6" key="1">
    <citation type="submission" date="2021-06" db="EMBL/GenBank/DDBJ databases">
        <title>Rhodobacteraceae bacterium strain HSP-20.</title>
        <authorList>
            <person name="Chen W.-M."/>
        </authorList>
    </citation>
    <scope>NUCLEOTIDE SEQUENCE [LARGE SCALE GENOMIC DNA]</scope>
    <source>
        <strain evidence="5 6">HSP-20</strain>
    </source>
</reference>
<evidence type="ECO:0000259" key="3">
    <source>
        <dbReference type="Pfam" id="PF01408"/>
    </source>
</evidence>
<organism evidence="5 6">
    <name type="scientific">Paragemmobacter amnigenus</name>
    <dbReference type="NCBI Taxonomy" id="2852097"/>
    <lineage>
        <taxon>Bacteria</taxon>
        <taxon>Pseudomonadati</taxon>
        <taxon>Pseudomonadota</taxon>
        <taxon>Alphaproteobacteria</taxon>
        <taxon>Rhodobacterales</taxon>
        <taxon>Paracoccaceae</taxon>
        <taxon>Paragemmobacter</taxon>
    </lineage>
</organism>
<feature type="domain" description="Gfo/Idh/MocA-like oxidoreductase N-terminal" evidence="3">
    <location>
        <begin position="2"/>
        <end position="121"/>
    </location>
</feature>
<evidence type="ECO:0000256" key="1">
    <source>
        <dbReference type="ARBA" id="ARBA00010928"/>
    </source>
</evidence>
<dbReference type="Proteomes" id="UP000731907">
    <property type="component" value="Unassembled WGS sequence"/>
</dbReference>
<dbReference type="EMBL" id="JAAATX020000014">
    <property type="protein sequence ID" value="MBU9699718.1"/>
    <property type="molecule type" value="Genomic_DNA"/>
</dbReference>
<name>A0ABS6J7I5_9RHOB</name>
<dbReference type="InterPro" id="IPR004104">
    <property type="entry name" value="Gfo/Idh/MocA-like_OxRdtase_C"/>
</dbReference>
<dbReference type="PANTHER" id="PTHR43708:SF5">
    <property type="entry name" value="CONSERVED EXPRESSED OXIDOREDUCTASE (EUROFUNG)-RELATED"/>
    <property type="match status" value="1"/>
</dbReference>
<dbReference type="PANTHER" id="PTHR43708">
    <property type="entry name" value="CONSERVED EXPRESSED OXIDOREDUCTASE (EUROFUNG)"/>
    <property type="match status" value="1"/>
</dbReference>